<evidence type="ECO:0000313" key="3">
    <source>
        <dbReference type="Proteomes" id="UP000177515"/>
    </source>
</evidence>
<protein>
    <recommendedName>
        <fullName evidence="4">Lipoprotein</fullName>
    </recommendedName>
</protein>
<dbReference type="Proteomes" id="UP000177515">
    <property type="component" value="Chromosome 2"/>
</dbReference>
<proteinExistence type="predicted"/>
<dbReference type="RefSeq" id="WP_071071369.1">
    <property type="nucleotide sequence ID" value="NZ_CP017755.1"/>
</dbReference>
<keyword evidence="1" id="KW-0175">Coiled coil</keyword>
<dbReference type="EMBL" id="CP017755">
    <property type="protein sequence ID" value="AOZ08693.1"/>
    <property type="molecule type" value="Genomic_DNA"/>
</dbReference>
<evidence type="ECO:0008006" key="4">
    <source>
        <dbReference type="Google" id="ProtNLM"/>
    </source>
</evidence>
<gene>
    <name evidence="2" type="ORF">BKK80_22460</name>
</gene>
<name>A0A1D9I9H3_9BURK</name>
<feature type="coiled-coil region" evidence="1">
    <location>
        <begin position="200"/>
        <end position="227"/>
    </location>
</feature>
<evidence type="ECO:0000256" key="1">
    <source>
        <dbReference type="SAM" id="Coils"/>
    </source>
</evidence>
<sequence>MVWLQGCTVAPTPQEKAARLASTLNVYEDNRIAYQARGGSWSSWGWSKDKQAVLALEMRGQAYNARDIARVTVVEVRPSRSTTYRVTLVLKSGQSITDDVDFNGNNVAWLACDTRKACTQRSPFGSSDYRRDLGGILTAITDADLTRSEPGRAPGSDLMNDYRAIPSAGSNLREVVFLDEPGKAELVAKLDRLDERWKQVLQRREQQQAAERAARQAREEAIQKEAAQMRARVRIGTQTNCGAVFEVRLPMVGVQTMNGMQFLPLSQLYGPSANCRFVNGQYVGR</sequence>
<keyword evidence="3" id="KW-1185">Reference proteome</keyword>
<reference evidence="2 3" key="1">
    <citation type="submission" date="2016-10" db="EMBL/GenBank/DDBJ databases">
        <title>Complete genome sequences of three Cupriavidus strains isolated from various Malaysian environments.</title>
        <authorList>
            <person name="Abdullah A.A.-A."/>
            <person name="Shafie N.A.H."/>
            <person name="Lau N.S."/>
        </authorList>
    </citation>
    <scope>NUCLEOTIDE SEQUENCE [LARGE SCALE GENOMIC DNA]</scope>
    <source>
        <strain evidence="2 3">USMAA1020</strain>
    </source>
</reference>
<evidence type="ECO:0000313" key="2">
    <source>
        <dbReference type="EMBL" id="AOZ08693.1"/>
    </source>
</evidence>
<organism evidence="2 3">
    <name type="scientific">Cupriavidus malaysiensis</name>
    <dbReference type="NCBI Taxonomy" id="367825"/>
    <lineage>
        <taxon>Bacteria</taxon>
        <taxon>Pseudomonadati</taxon>
        <taxon>Pseudomonadota</taxon>
        <taxon>Betaproteobacteria</taxon>
        <taxon>Burkholderiales</taxon>
        <taxon>Burkholderiaceae</taxon>
        <taxon>Cupriavidus</taxon>
    </lineage>
</organism>
<accession>A0A1D9I9H3</accession>